<name>A0ABR3V584_HUMIN</name>
<keyword evidence="6" id="KW-1185">Reference proteome</keyword>
<dbReference type="InterPro" id="IPR025151">
    <property type="entry name" value="ELYS_dom"/>
</dbReference>
<sequence length="311" mass="34957">MLDFSHFAAVFPTDGPKPYDSAGVREIEALRKSFDGILFIDRVLGALGLEQPDASSSDPRPYPPRGDSGLRALHQQIYSAKVSAHAKLSVLYYLLLDHDHVRSARSTLADTLADDAGLPSNYQILMRGLWHMDRREFQLALEHLAHPSLPAEFADDVLAVLVRHASNNNNNDTTTNPNSTSDQQQHQQKDYTLALAYYHTIRPVLRSPETLTLLFTALARTSVPEALRFIRTFSPEHARRALFERLISVAIEDEDPRAVESRARSRGKQLSSLPLTPDEDRWLAEYVSVGEGRKSQRARTLVQIRRLVTGQ</sequence>
<accession>A0ABR3V584</accession>
<feature type="domain" description="ELYS-like" evidence="4">
    <location>
        <begin position="38"/>
        <end position="288"/>
    </location>
</feature>
<comment type="caution">
    <text evidence="5">The sequence shown here is derived from an EMBL/GenBank/DDBJ whole genome shotgun (WGS) entry which is preliminary data.</text>
</comment>
<organism evidence="5 6">
    <name type="scientific">Humicola insolens</name>
    <name type="common">Soft-rot fungus</name>
    <dbReference type="NCBI Taxonomy" id="85995"/>
    <lineage>
        <taxon>Eukaryota</taxon>
        <taxon>Fungi</taxon>
        <taxon>Dikarya</taxon>
        <taxon>Ascomycota</taxon>
        <taxon>Pezizomycotina</taxon>
        <taxon>Sordariomycetes</taxon>
        <taxon>Sordariomycetidae</taxon>
        <taxon>Sordariales</taxon>
        <taxon>Chaetomiaceae</taxon>
        <taxon>Mycothermus</taxon>
    </lineage>
</organism>
<evidence type="ECO:0000256" key="3">
    <source>
        <dbReference type="SAM" id="MobiDB-lite"/>
    </source>
</evidence>
<keyword evidence="2" id="KW-0539">Nucleus</keyword>
<gene>
    <name evidence="5" type="ORF">VTJ49DRAFT_4499</name>
</gene>
<protein>
    <recommendedName>
        <fullName evidence="4">ELYS-like domain-containing protein</fullName>
    </recommendedName>
</protein>
<evidence type="ECO:0000313" key="5">
    <source>
        <dbReference type="EMBL" id="KAL1836922.1"/>
    </source>
</evidence>
<dbReference type="EMBL" id="JAZGSY010000349">
    <property type="protein sequence ID" value="KAL1836922.1"/>
    <property type="molecule type" value="Genomic_DNA"/>
</dbReference>
<evidence type="ECO:0000256" key="1">
    <source>
        <dbReference type="ARBA" id="ARBA00004123"/>
    </source>
</evidence>
<proteinExistence type="predicted"/>
<evidence type="ECO:0000259" key="4">
    <source>
        <dbReference type="Pfam" id="PF13934"/>
    </source>
</evidence>
<feature type="region of interest" description="Disordered" evidence="3">
    <location>
        <begin position="168"/>
        <end position="188"/>
    </location>
</feature>
<feature type="compositionally biased region" description="Low complexity" evidence="3">
    <location>
        <begin position="168"/>
        <end position="182"/>
    </location>
</feature>
<comment type="subcellular location">
    <subcellularLocation>
        <location evidence="1">Nucleus</location>
    </subcellularLocation>
</comment>
<reference evidence="5 6" key="1">
    <citation type="journal article" date="2024" name="Commun. Biol.">
        <title>Comparative genomic analysis of thermophilic fungi reveals convergent evolutionary adaptations and gene losses.</title>
        <authorList>
            <person name="Steindorff A.S."/>
            <person name="Aguilar-Pontes M.V."/>
            <person name="Robinson A.J."/>
            <person name="Andreopoulos B."/>
            <person name="LaButti K."/>
            <person name="Kuo A."/>
            <person name="Mondo S."/>
            <person name="Riley R."/>
            <person name="Otillar R."/>
            <person name="Haridas S."/>
            <person name="Lipzen A."/>
            <person name="Grimwood J."/>
            <person name="Schmutz J."/>
            <person name="Clum A."/>
            <person name="Reid I.D."/>
            <person name="Moisan M.C."/>
            <person name="Butler G."/>
            <person name="Nguyen T.T.M."/>
            <person name="Dewar K."/>
            <person name="Conant G."/>
            <person name="Drula E."/>
            <person name="Henrissat B."/>
            <person name="Hansel C."/>
            <person name="Singer S."/>
            <person name="Hutchinson M.I."/>
            <person name="de Vries R.P."/>
            <person name="Natvig D.O."/>
            <person name="Powell A.J."/>
            <person name="Tsang A."/>
            <person name="Grigoriev I.V."/>
        </authorList>
    </citation>
    <scope>NUCLEOTIDE SEQUENCE [LARGE SCALE GENOMIC DNA]</scope>
    <source>
        <strain evidence="5 6">CBS 620.91</strain>
    </source>
</reference>
<evidence type="ECO:0000256" key="2">
    <source>
        <dbReference type="ARBA" id="ARBA00023242"/>
    </source>
</evidence>
<evidence type="ECO:0000313" key="6">
    <source>
        <dbReference type="Proteomes" id="UP001583172"/>
    </source>
</evidence>
<dbReference type="Pfam" id="PF13934">
    <property type="entry name" value="ELYS"/>
    <property type="match status" value="1"/>
</dbReference>
<dbReference type="Proteomes" id="UP001583172">
    <property type="component" value="Unassembled WGS sequence"/>
</dbReference>